<dbReference type="InterPro" id="IPR016185">
    <property type="entry name" value="PreATP-grasp_dom_sf"/>
</dbReference>
<proteinExistence type="inferred from homology"/>
<dbReference type="PANTHER" id="PTHR11609">
    <property type="entry name" value="PURINE BIOSYNTHESIS PROTEIN 6/7, PUR6/7"/>
    <property type="match status" value="1"/>
</dbReference>
<keyword evidence="1 5" id="KW-0436">Ligase</keyword>
<feature type="binding site" evidence="5">
    <location>
        <position position="109"/>
    </location>
    <ligand>
        <name>ATP</name>
        <dbReference type="ChEBI" id="CHEBI:30616"/>
    </ligand>
</feature>
<dbReference type="Proteomes" id="UP000461670">
    <property type="component" value="Unassembled WGS sequence"/>
</dbReference>
<dbReference type="GO" id="GO:0046872">
    <property type="term" value="F:metal ion binding"/>
    <property type="evidence" value="ECO:0007669"/>
    <property type="project" value="InterPro"/>
</dbReference>
<dbReference type="SUPFAM" id="SSF52440">
    <property type="entry name" value="PreATP-grasp domain"/>
    <property type="match status" value="1"/>
</dbReference>
<dbReference type="Pfam" id="PF22660">
    <property type="entry name" value="RS_preATP-grasp-like"/>
    <property type="match status" value="1"/>
</dbReference>
<evidence type="ECO:0000313" key="9">
    <source>
        <dbReference type="Proteomes" id="UP000461670"/>
    </source>
</evidence>
<dbReference type="InterPro" id="IPR003135">
    <property type="entry name" value="ATP-grasp_carboxylate-amine"/>
</dbReference>
<dbReference type="NCBIfam" id="TIGR01161">
    <property type="entry name" value="purK"/>
    <property type="match status" value="1"/>
</dbReference>
<comment type="similarity">
    <text evidence="5 6">Belongs to the PurK/PurT family.</text>
</comment>
<comment type="function">
    <text evidence="5">Catalyzes the ATP-dependent conversion of 5-aminoimidazole ribonucleotide (AIR) and HCO(3)(-) to N5-carboxyaminoimidazole ribonucleotide (N5-CAIR).</text>
</comment>
<feature type="binding site" evidence="5">
    <location>
        <position position="191"/>
    </location>
    <ligand>
        <name>ATP</name>
        <dbReference type="ChEBI" id="CHEBI:30616"/>
    </ligand>
</feature>
<dbReference type="GO" id="GO:0004638">
    <property type="term" value="F:phosphoribosylaminoimidazole carboxylase activity"/>
    <property type="evidence" value="ECO:0007669"/>
    <property type="project" value="InterPro"/>
</dbReference>
<dbReference type="InterPro" id="IPR054350">
    <property type="entry name" value="PurT/PurK_preATP-grasp"/>
</dbReference>
<evidence type="ECO:0000256" key="1">
    <source>
        <dbReference type="ARBA" id="ARBA00022598"/>
    </source>
</evidence>
<sequence length="388" mass="41351">MNRERVILPGATLGVMGGGQLGRMFVHEAQRMGYETVVLEPDATSPAGLVSHRHLRAAYDDEQALAELAGLCAAITTEFENVPAPALRALARTRPVSPAADAVAIAQDRALEKAHFVRCGVPCAPYAVIEDEAQLAAVADDLLPGILKTARMGYDGKGQVRVASRDELRAAWERLQRVPCVLEKMLPLADEYSVIVARGVDGQSVHLPVQRNLHRDGILAVTEVHADNVPPALAAQAVAAARSIADGVNYVGVLCVEFFVLQDGQLVVNEIAPRPHNSGHYSQDACDVSQFELQVRAMAGLPLVQPRQHSPAFMLNLLGDLWFDASGAERAPDWAAVLALPGTHLHLYGKTEARPGRKMGHLNVTGADAAQARAVALEAAGILGIAAF</sequence>
<dbReference type="AlphaFoldDB" id="A0A7V8FP30"/>
<dbReference type="NCBIfam" id="NF004675">
    <property type="entry name" value="PRK06019.1-1"/>
    <property type="match status" value="1"/>
</dbReference>
<evidence type="ECO:0000256" key="2">
    <source>
        <dbReference type="ARBA" id="ARBA00022741"/>
    </source>
</evidence>
<dbReference type="Pfam" id="PF17769">
    <property type="entry name" value="PurK_C"/>
    <property type="match status" value="1"/>
</dbReference>
<dbReference type="GO" id="GO:0005524">
    <property type="term" value="F:ATP binding"/>
    <property type="evidence" value="ECO:0007669"/>
    <property type="project" value="UniProtKB-UniRule"/>
</dbReference>
<feature type="domain" description="ATP-grasp" evidence="7">
    <location>
        <begin position="113"/>
        <end position="299"/>
    </location>
</feature>
<dbReference type="SUPFAM" id="SSF56059">
    <property type="entry name" value="Glutathione synthetase ATP-binding domain-like"/>
    <property type="match status" value="1"/>
</dbReference>
<feature type="binding site" evidence="5">
    <location>
        <begin position="153"/>
        <end position="159"/>
    </location>
    <ligand>
        <name>ATP</name>
        <dbReference type="ChEBI" id="CHEBI:30616"/>
    </ligand>
</feature>
<dbReference type="InterPro" id="IPR013815">
    <property type="entry name" value="ATP_grasp_subdomain_1"/>
</dbReference>
<dbReference type="FunFam" id="3.30.1490.20:FF:000015">
    <property type="entry name" value="N5-carboxyaminoimidazole ribonucleotide synthase"/>
    <property type="match status" value="1"/>
</dbReference>
<evidence type="ECO:0000259" key="7">
    <source>
        <dbReference type="PROSITE" id="PS50975"/>
    </source>
</evidence>
<evidence type="ECO:0000256" key="5">
    <source>
        <dbReference type="HAMAP-Rule" id="MF_01928"/>
    </source>
</evidence>
<keyword evidence="3 5" id="KW-0658">Purine biosynthesis</keyword>
<accession>A0A7V8FP30</accession>
<dbReference type="InterPro" id="IPR011054">
    <property type="entry name" value="Rudment_hybrid_motif"/>
</dbReference>
<organism evidence="8 9">
    <name type="scientific">Paracidovorax wautersii</name>
    <dbReference type="NCBI Taxonomy" id="1177982"/>
    <lineage>
        <taxon>Bacteria</taxon>
        <taxon>Pseudomonadati</taxon>
        <taxon>Pseudomonadota</taxon>
        <taxon>Betaproteobacteria</taxon>
        <taxon>Burkholderiales</taxon>
        <taxon>Comamonadaceae</taxon>
        <taxon>Paracidovorax</taxon>
    </lineage>
</organism>
<dbReference type="Pfam" id="PF02222">
    <property type="entry name" value="ATP-grasp"/>
    <property type="match status" value="1"/>
</dbReference>
<dbReference type="EMBL" id="WNDQ01000022">
    <property type="protein sequence ID" value="KAF1021402.1"/>
    <property type="molecule type" value="Genomic_DNA"/>
</dbReference>
<dbReference type="InterPro" id="IPR011761">
    <property type="entry name" value="ATP-grasp"/>
</dbReference>
<dbReference type="NCBIfam" id="NF004679">
    <property type="entry name" value="PRK06019.1-5"/>
    <property type="match status" value="1"/>
</dbReference>
<feature type="binding site" evidence="5">
    <location>
        <position position="148"/>
    </location>
    <ligand>
        <name>ATP</name>
        <dbReference type="ChEBI" id="CHEBI:30616"/>
    </ligand>
</feature>
<comment type="pathway">
    <text evidence="5 6">Purine metabolism; IMP biosynthesis via de novo pathway; 5-amino-1-(5-phospho-D-ribosyl)imidazole-4-carboxylate from 5-amino-1-(5-phospho-D-ribosyl)imidazole (N5-CAIR route): step 1/2.</text>
</comment>
<dbReference type="NCBIfam" id="NF004676">
    <property type="entry name" value="PRK06019.1-2"/>
    <property type="match status" value="1"/>
</dbReference>
<keyword evidence="2 5" id="KW-0547">Nucleotide-binding</keyword>
<comment type="subunit">
    <text evidence="5 6">Homodimer.</text>
</comment>
<dbReference type="InterPro" id="IPR005875">
    <property type="entry name" value="PurK"/>
</dbReference>
<evidence type="ECO:0000313" key="8">
    <source>
        <dbReference type="EMBL" id="KAF1021402.1"/>
    </source>
</evidence>
<dbReference type="NCBIfam" id="NF004677">
    <property type="entry name" value="PRK06019.1-3"/>
    <property type="match status" value="1"/>
</dbReference>
<keyword evidence="4 5" id="KW-0067">ATP-binding</keyword>
<comment type="catalytic activity">
    <reaction evidence="5 6">
        <text>5-amino-1-(5-phospho-beta-D-ribosyl)imidazole + hydrogencarbonate + ATP = 5-carboxyamino-1-(5-phospho-D-ribosyl)imidazole + ADP + phosphate + 2 H(+)</text>
        <dbReference type="Rhea" id="RHEA:19317"/>
        <dbReference type="ChEBI" id="CHEBI:15378"/>
        <dbReference type="ChEBI" id="CHEBI:17544"/>
        <dbReference type="ChEBI" id="CHEBI:30616"/>
        <dbReference type="ChEBI" id="CHEBI:43474"/>
        <dbReference type="ChEBI" id="CHEBI:58730"/>
        <dbReference type="ChEBI" id="CHEBI:137981"/>
        <dbReference type="ChEBI" id="CHEBI:456216"/>
        <dbReference type="EC" id="6.3.4.18"/>
    </reaction>
</comment>
<comment type="function">
    <text evidence="6">Catalyzes the ATP-dependent conversion of 5-aminoimidazole ribonucleotide (AIR) and HCO(3)- to N5-carboxyaminoimidazole ribonucleotide (N5-CAIR).</text>
</comment>
<dbReference type="Gene3D" id="3.40.50.20">
    <property type="match status" value="1"/>
</dbReference>
<gene>
    <name evidence="5 6 8" type="primary">purK</name>
    <name evidence="8" type="ORF">GAK30_01887</name>
</gene>
<dbReference type="GO" id="GO:0034028">
    <property type="term" value="F:5-(carboxyamino)imidazole ribonucleotide synthase activity"/>
    <property type="evidence" value="ECO:0007669"/>
    <property type="project" value="UniProtKB-UniRule"/>
</dbReference>
<reference evidence="9" key="1">
    <citation type="journal article" date="2020" name="MBio">
        <title>Horizontal gene transfer to a defensive symbiont with a reduced genome amongst a multipartite beetle microbiome.</title>
        <authorList>
            <person name="Waterworth S.C."/>
            <person name="Florez L.V."/>
            <person name="Rees E.R."/>
            <person name="Hertweck C."/>
            <person name="Kaltenpoth M."/>
            <person name="Kwan J.C."/>
        </authorList>
    </citation>
    <scope>NUCLEOTIDE SEQUENCE [LARGE SCALE GENOMIC DNA]</scope>
</reference>
<dbReference type="UniPathway" id="UPA00074">
    <property type="reaction ID" value="UER00942"/>
</dbReference>
<evidence type="ECO:0000256" key="6">
    <source>
        <dbReference type="RuleBase" id="RU361200"/>
    </source>
</evidence>
<dbReference type="GO" id="GO:0005829">
    <property type="term" value="C:cytosol"/>
    <property type="evidence" value="ECO:0007669"/>
    <property type="project" value="TreeGrafter"/>
</dbReference>
<dbReference type="Gene3D" id="3.30.470.20">
    <property type="entry name" value="ATP-grasp fold, B domain"/>
    <property type="match status" value="1"/>
</dbReference>
<evidence type="ECO:0000256" key="4">
    <source>
        <dbReference type="ARBA" id="ARBA00022840"/>
    </source>
</evidence>
<feature type="binding site" evidence="5">
    <location>
        <begin position="269"/>
        <end position="270"/>
    </location>
    <ligand>
        <name>ATP</name>
        <dbReference type="ChEBI" id="CHEBI:30616"/>
    </ligand>
</feature>
<feature type="binding site" evidence="5">
    <location>
        <position position="214"/>
    </location>
    <ligand>
        <name>ATP</name>
        <dbReference type="ChEBI" id="CHEBI:30616"/>
    </ligand>
</feature>
<feature type="binding site" evidence="5">
    <location>
        <begin position="183"/>
        <end position="186"/>
    </location>
    <ligand>
        <name>ATP</name>
        <dbReference type="ChEBI" id="CHEBI:30616"/>
    </ligand>
</feature>
<dbReference type="SUPFAM" id="SSF51246">
    <property type="entry name" value="Rudiment single hybrid motif"/>
    <property type="match status" value="1"/>
</dbReference>
<dbReference type="Gene3D" id="3.30.1490.20">
    <property type="entry name" value="ATP-grasp fold, A domain"/>
    <property type="match status" value="1"/>
</dbReference>
<name>A0A7V8FP30_9BURK</name>
<protein>
    <recommendedName>
        <fullName evidence="5 6">N5-carboxyaminoimidazole ribonucleotide synthase</fullName>
        <shortName evidence="5 6">N5-CAIR synthase</shortName>
        <ecNumber evidence="5 6">6.3.4.18</ecNumber>
    </recommendedName>
    <alternativeName>
        <fullName evidence="5 6">5-(carboxyamino)imidazole ribonucleotide synthetase</fullName>
    </alternativeName>
</protein>
<dbReference type="PANTHER" id="PTHR11609:SF5">
    <property type="entry name" value="PHOSPHORIBOSYLAMINOIMIDAZOLE CARBOXYLASE"/>
    <property type="match status" value="1"/>
</dbReference>
<evidence type="ECO:0000256" key="3">
    <source>
        <dbReference type="ARBA" id="ARBA00022755"/>
    </source>
</evidence>
<comment type="caution">
    <text evidence="8">The sequence shown here is derived from an EMBL/GenBank/DDBJ whole genome shotgun (WGS) entry which is preliminary data.</text>
</comment>
<dbReference type="PROSITE" id="PS50975">
    <property type="entry name" value="ATP_GRASP"/>
    <property type="match status" value="1"/>
</dbReference>
<dbReference type="EC" id="6.3.4.18" evidence="5 6"/>
<dbReference type="InterPro" id="IPR040686">
    <property type="entry name" value="PurK_C"/>
</dbReference>
<dbReference type="GO" id="GO:0006189">
    <property type="term" value="P:'de novo' IMP biosynthetic process"/>
    <property type="evidence" value="ECO:0007669"/>
    <property type="project" value="UniProtKB-UniRule"/>
</dbReference>
<dbReference type="HAMAP" id="MF_01928">
    <property type="entry name" value="PurK"/>
    <property type="match status" value="1"/>
</dbReference>